<dbReference type="PANTHER" id="PTHR21198">
    <property type="entry name" value="GLUTAMATE RACEMASE"/>
    <property type="match status" value="1"/>
</dbReference>
<feature type="binding site" evidence="7">
    <location>
        <begin position="81"/>
        <end position="82"/>
    </location>
    <ligand>
        <name>substrate</name>
    </ligand>
</feature>
<dbReference type="PROSITE" id="PS00924">
    <property type="entry name" value="ASP_GLU_RACEMASE_2"/>
    <property type="match status" value="1"/>
</dbReference>
<evidence type="ECO:0000256" key="7">
    <source>
        <dbReference type="HAMAP-Rule" id="MF_00258"/>
    </source>
</evidence>
<comment type="similarity">
    <text evidence="7">Belongs to the aspartate/glutamate racemases family.</text>
</comment>
<dbReference type="GO" id="GO:0071555">
    <property type="term" value="P:cell wall organization"/>
    <property type="evidence" value="ECO:0007669"/>
    <property type="project" value="UniProtKB-KW"/>
</dbReference>
<dbReference type="EC" id="5.1.1.3" evidence="2 7"/>
<dbReference type="HAMAP" id="MF_00258">
    <property type="entry name" value="Glu_racemase"/>
    <property type="match status" value="1"/>
</dbReference>
<dbReference type="InterPro" id="IPR033134">
    <property type="entry name" value="Asp/Glu_racemase_AS_2"/>
</dbReference>
<dbReference type="InterPro" id="IPR015942">
    <property type="entry name" value="Asp/Glu/hydantoin_racemase"/>
</dbReference>
<evidence type="ECO:0000256" key="2">
    <source>
        <dbReference type="ARBA" id="ARBA00013090"/>
    </source>
</evidence>
<feature type="binding site" evidence="7">
    <location>
        <begin position="49"/>
        <end position="50"/>
    </location>
    <ligand>
        <name>substrate</name>
    </ligand>
</feature>
<dbReference type="RefSeq" id="WP_108910458.1">
    <property type="nucleotide sequence ID" value="NZ_CP021886.1"/>
</dbReference>
<keyword evidence="4 7" id="KW-0573">Peptidoglycan synthesis</keyword>
<organism evidence="8 9">
    <name type="scientific">Helicobacter apodemus</name>
    <dbReference type="NCBI Taxonomy" id="135569"/>
    <lineage>
        <taxon>Bacteria</taxon>
        <taxon>Pseudomonadati</taxon>
        <taxon>Campylobacterota</taxon>
        <taxon>Epsilonproteobacteria</taxon>
        <taxon>Campylobacterales</taxon>
        <taxon>Helicobacteraceae</taxon>
        <taxon>Helicobacter</taxon>
    </lineage>
</organism>
<name>A0A2U8FBF1_9HELI</name>
<dbReference type="InterPro" id="IPR001920">
    <property type="entry name" value="Asp/Glu_race"/>
</dbReference>
<reference evidence="8 9" key="1">
    <citation type="submission" date="2017-06" db="EMBL/GenBank/DDBJ databases">
        <title>Complete genome of Helicobacter apodemus.</title>
        <authorList>
            <person name="Cho S."/>
        </authorList>
    </citation>
    <scope>NUCLEOTIDE SEQUENCE [LARGE SCALE GENOMIC DNA]</scope>
    <source>
        <strain evidence="9">SNUVETPUB-15-01</strain>
    </source>
</reference>
<feature type="active site" description="Proton donor/acceptor" evidence="7">
    <location>
        <position position="80"/>
    </location>
</feature>
<dbReference type="GO" id="GO:0008881">
    <property type="term" value="F:glutamate racemase activity"/>
    <property type="evidence" value="ECO:0007669"/>
    <property type="project" value="UniProtKB-UniRule"/>
</dbReference>
<dbReference type="Gene3D" id="3.40.50.1860">
    <property type="match status" value="2"/>
</dbReference>
<comment type="pathway">
    <text evidence="7">Cell wall biogenesis; peptidoglycan biosynthesis.</text>
</comment>
<dbReference type="AlphaFoldDB" id="A0A2U8FBF1"/>
<sequence>MIVQKIKTTPKKIGVFDSGAGGLSVLKSLINSQIFEEIIYYGDTARVPYGNRSQKVIIQYSLEALNFFKTQHIDLLIVACNTISAYGLQSMQQVSSYPIIGVIKPGILALENTIKNKDSKILILGTKATIKSNLYQTLLQKRGYHNLSALATSLFVPLVEEGIFEGEILNSTMHYYFKSYPNNPDAIILGCTHFPLIAKSIAKYFDNKPLLIHSGDSIMQYLQKQYPLKPTTNPTKITFFASDNLERLKQTAKLWLNQP</sequence>
<feature type="binding site" evidence="7">
    <location>
        <begin position="17"/>
        <end position="18"/>
    </location>
    <ligand>
        <name>substrate</name>
    </ligand>
</feature>
<dbReference type="GO" id="GO:0009252">
    <property type="term" value="P:peptidoglycan biosynthetic process"/>
    <property type="evidence" value="ECO:0007669"/>
    <property type="project" value="UniProtKB-UniRule"/>
</dbReference>
<dbReference type="GO" id="GO:0008360">
    <property type="term" value="P:regulation of cell shape"/>
    <property type="evidence" value="ECO:0007669"/>
    <property type="project" value="UniProtKB-KW"/>
</dbReference>
<protein>
    <recommendedName>
        <fullName evidence="2 7">Glutamate racemase</fullName>
        <ecNumber evidence="2 7">5.1.1.3</ecNumber>
    </recommendedName>
</protein>
<dbReference type="UniPathway" id="UPA00219"/>
<dbReference type="InterPro" id="IPR004391">
    <property type="entry name" value="Glu_race"/>
</dbReference>
<dbReference type="Proteomes" id="UP000244890">
    <property type="component" value="Chromosome"/>
</dbReference>
<dbReference type="Pfam" id="PF01177">
    <property type="entry name" value="Asp_Glu_race"/>
    <property type="match status" value="1"/>
</dbReference>
<keyword evidence="6 7" id="KW-0961">Cell wall biogenesis/degradation</keyword>
<accession>A0A2U8FBF1</accession>
<dbReference type="FunFam" id="3.40.50.1860:FF:000001">
    <property type="entry name" value="Glutamate racemase"/>
    <property type="match status" value="1"/>
</dbReference>
<feature type="active site" description="Proton donor/acceptor" evidence="7">
    <location>
        <position position="191"/>
    </location>
</feature>
<feature type="binding site" evidence="7">
    <location>
        <begin position="192"/>
        <end position="193"/>
    </location>
    <ligand>
        <name>substrate</name>
    </ligand>
</feature>
<keyword evidence="3 7" id="KW-0133">Cell shape</keyword>
<dbReference type="PANTHER" id="PTHR21198:SF2">
    <property type="entry name" value="GLUTAMATE RACEMASE"/>
    <property type="match status" value="1"/>
</dbReference>
<evidence type="ECO:0000256" key="6">
    <source>
        <dbReference type="ARBA" id="ARBA00023316"/>
    </source>
</evidence>
<dbReference type="NCBIfam" id="TIGR00067">
    <property type="entry name" value="glut_race"/>
    <property type="match status" value="1"/>
</dbReference>
<evidence type="ECO:0000256" key="4">
    <source>
        <dbReference type="ARBA" id="ARBA00022984"/>
    </source>
</evidence>
<evidence type="ECO:0000256" key="3">
    <source>
        <dbReference type="ARBA" id="ARBA00022960"/>
    </source>
</evidence>
<comment type="catalytic activity">
    <reaction evidence="1 7">
        <text>L-glutamate = D-glutamate</text>
        <dbReference type="Rhea" id="RHEA:12813"/>
        <dbReference type="ChEBI" id="CHEBI:29985"/>
        <dbReference type="ChEBI" id="CHEBI:29986"/>
        <dbReference type="EC" id="5.1.1.3"/>
    </reaction>
</comment>
<proteinExistence type="inferred from homology"/>
<dbReference type="KEGG" id="had:CDV25_01395"/>
<evidence type="ECO:0000256" key="1">
    <source>
        <dbReference type="ARBA" id="ARBA00001602"/>
    </source>
</evidence>
<dbReference type="EMBL" id="CP021886">
    <property type="protein sequence ID" value="AWI33562.1"/>
    <property type="molecule type" value="Genomic_DNA"/>
</dbReference>
<gene>
    <name evidence="7" type="primary">murI</name>
    <name evidence="8" type="ORF">CDV25_01395</name>
</gene>
<dbReference type="OrthoDB" id="9801055at2"/>
<keyword evidence="5 7" id="KW-0413">Isomerase</keyword>
<evidence type="ECO:0000313" key="8">
    <source>
        <dbReference type="EMBL" id="AWI33562.1"/>
    </source>
</evidence>
<dbReference type="SUPFAM" id="SSF53681">
    <property type="entry name" value="Aspartate/glutamate racemase"/>
    <property type="match status" value="2"/>
</dbReference>
<comment type="function">
    <text evidence="7">Provides the (R)-glutamate required for cell wall biosynthesis.</text>
</comment>
<evidence type="ECO:0000313" key="9">
    <source>
        <dbReference type="Proteomes" id="UP000244890"/>
    </source>
</evidence>
<evidence type="ECO:0000256" key="5">
    <source>
        <dbReference type="ARBA" id="ARBA00023235"/>
    </source>
</evidence>